<evidence type="ECO:0000313" key="2">
    <source>
        <dbReference type="Proteomes" id="UP001605036"/>
    </source>
</evidence>
<evidence type="ECO:0000313" key="1">
    <source>
        <dbReference type="EMBL" id="KAL2624495.1"/>
    </source>
</evidence>
<protein>
    <submittedName>
        <fullName evidence="1">Uncharacterized protein</fullName>
    </submittedName>
</protein>
<keyword evidence="2" id="KW-1185">Reference proteome</keyword>
<organism evidence="1 2">
    <name type="scientific">Riccia fluitans</name>
    <dbReference type="NCBI Taxonomy" id="41844"/>
    <lineage>
        <taxon>Eukaryota</taxon>
        <taxon>Viridiplantae</taxon>
        <taxon>Streptophyta</taxon>
        <taxon>Embryophyta</taxon>
        <taxon>Marchantiophyta</taxon>
        <taxon>Marchantiopsida</taxon>
        <taxon>Marchantiidae</taxon>
        <taxon>Marchantiales</taxon>
        <taxon>Ricciaceae</taxon>
        <taxon>Riccia</taxon>
    </lineage>
</organism>
<dbReference type="EMBL" id="JBHFFA010000005">
    <property type="protein sequence ID" value="KAL2624495.1"/>
    <property type="molecule type" value="Genomic_DNA"/>
</dbReference>
<dbReference type="AlphaFoldDB" id="A0ABD1YCS3"/>
<comment type="caution">
    <text evidence="1">The sequence shown here is derived from an EMBL/GenBank/DDBJ whole genome shotgun (WGS) entry which is preliminary data.</text>
</comment>
<proteinExistence type="predicted"/>
<sequence length="145" mass="16481">MLTINPPLNYKEVVAMRFLALIPRLALSELGRVYDQHSSLSWVCSLFTPITLSCIPHEISKQIYFISSDPTLPYIRTLVSEADRVQRLLAGDPSIAGERSEDEFRITPEWKLRVSRVFTSPRLCLEEGSAGSTVPRLNIHKEPRE</sequence>
<gene>
    <name evidence="1" type="ORF">R1flu_008740</name>
</gene>
<accession>A0ABD1YCS3</accession>
<name>A0ABD1YCS3_9MARC</name>
<reference evidence="1 2" key="1">
    <citation type="submission" date="2024-09" db="EMBL/GenBank/DDBJ databases">
        <title>Chromosome-scale assembly of Riccia fluitans.</title>
        <authorList>
            <person name="Paukszto L."/>
            <person name="Sawicki J."/>
            <person name="Karawczyk K."/>
            <person name="Piernik-Szablinska J."/>
            <person name="Szczecinska M."/>
            <person name="Mazdziarz M."/>
        </authorList>
    </citation>
    <scope>NUCLEOTIDE SEQUENCE [LARGE SCALE GENOMIC DNA]</scope>
    <source>
        <strain evidence="1">Rf_01</strain>
        <tissue evidence="1">Aerial parts of the thallus</tissue>
    </source>
</reference>
<dbReference type="Proteomes" id="UP001605036">
    <property type="component" value="Unassembled WGS sequence"/>
</dbReference>